<comment type="caution">
    <text evidence="2">The sequence shown here is derived from an EMBL/GenBank/DDBJ whole genome shotgun (WGS) entry which is preliminary data.</text>
</comment>
<dbReference type="EMBL" id="JAAZHI010000109">
    <property type="protein sequence ID" value="NLA55637.1"/>
    <property type="molecule type" value="Genomic_DNA"/>
</dbReference>
<proteinExistence type="predicted"/>
<gene>
    <name evidence="2" type="ORF">GX859_04965</name>
</gene>
<evidence type="ECO:0000259" key="1">
    <source>
        <dbReference type="SMART" id="SM00894"/>
    </source>
</evidence>
<protein>
    <submittedName>
        <fullName evidence="2">Excalibur calcium-binding domain-containing protein</fullName>
    </submittedName>
</protein>
<organism evidence="2 3">
    <name type="scientific">Corynebacterium humireducens</name>
    <dbReference type="NCBI Taxonomy" id="1223514"/>
    <lineage>
        <taxon>Bacteria</taxon>
        <taxon>Bacillati</taxon>
        <taxon>Actinomycetota</taxon>
        <taxon>Actinomycetes</taxon>
        <taxon>Mycobacteriales</taxon>
        <taxon>Corynebacteriaceae</taxon>
        <taxon>Corynebacterium</taxon>
    </lineage>
</organism>
<reference evidence="2 3" key="1">
    <citation type="journal article" date="2020" name="Biotechnol. Biofuels">
        <title>New insights from the biogas microbiome by comprehensive genome-resolved metagenomics of nearly 1600 species originating from multiple anaerobic digesters.</title>
        <authorList>
            <person name="Campanaro S."/>
            <person name="Treu L."/>
            <person name="Rodriguez-R L.M."/>
            <person name="Kovalovszki A."/>
            <person name="Ziels R.M."/>
            <person name="Maus I."/>
            <person name="Zhu X."/>
            <person name="Kougias P.G."/>
            <person name="Basile A."/>
            <person name="Luo G."/>
            <person name="Schluter A."/>
            <person name="Konstantinidis K.T."/>
            <person name="Angelidaki I."/>
        </authorList>
    </citation>
    <scope>NUCLEOTIDE SEQUENCE [LARGE SCALE GENOMIC DNA]</scope>
    <source>
        <strain evidence="2">AS15tlH2ME_198</strain>
    </source>
</reference>
<dbReference type="AlphaFoldDB" id="A0A7X6SVB3"/>
<accession>A0A7X6SVB3</accession>
<dbReference type="Pfam" id="PF05901">
    <property type="entry name" value="Excalibur"/>
    <property type="match status" value="1"/>
</dbReference>
<evidence type="ECO:0000313" key="3">
    <source>
        <dbReference type="Proteomes" id="UP000557899"/>
    </source>
</evidence>
<sequence length="94" mass="9912">MYIIPDALTETVTVTPEPVVETVYPEPVVATVVVTETVEVHLQQQGMPAPPPVAAATYYPNCTAARAAGVTPIYQGEPGYGTHLDRDGDGIACE</sequence>
<dbReference type="InterPro" id="IPR008613">
    <property type="entry name" value="Excalibur_Ca-bd_domain"/>
</dbReference>
<dbReference type="Proteomes" id="UP000557899">
    <property type="component" value="Unassembled WGS sequence"/>
</dbReference>
<feature type="domain" description="Excalibur calcium-binding" evidence="1">
    <location>
        <begin position="58"/>
        <end position="94"/>
    </location>
</feature>
<dbReference type="SMART" id="SM00894">
    <property type="entry name" value="Excalibur"/>
    <property type="match status" value="1"/>
</dbReference>
<name>A0A7X6SVB3_9CORY</name>
<evidence type="ECO:0000313" key="2">
    <source>
        <dbReference type="EMBL" id="NLA55637.1"/>
    </source>
</evidence>